<dbReference type="EMBL" id="FPKX01000043">
    <property type="protein sequence ID" value="SFZ98228.1"/>
    <property type="molecule type" value="Genomic_DNA"/>
</dbReference>
<proteinExistence type="inferred from homology"/>
<dbReference type="PANTHER" id="PTHR21060">
    <property type="entry name" value="ACETATE KINASE"/>
    <property type="match status" value="1"/>
</dbReference>
<dbReference type="PROSITE" id="PS01076">
    <property type="entry name" value="ACETATE_KINASE_2"/>
    <property type="match status" value="1"/>
</dbReference>
<dbReference type="GO" id="GO:0005524">
    <property type="term" value="F:ATP binding"/>
    <property type="evidence" value="ECO:0007669"/>
    <property type="project" value="UniProtKB-KW"/>
</dbReference>
<dbReference type="InterPro" id="IPR023865">
    <property type="entry name" value="Aliphatic_acid_kinase_CS"/>
</dbReference>
<protein>
    <submittedName>
        <fullName evidence="5">Acetate kinase</fullName>
        <ecNumber evidence="5">2.7.2.1</ecNumber>
    </submittedName>
</protein>
<dbReference type="SUPFAM" id="SSF53067">
    <property type="entry name" value="Actin-like ATPase domain"/>
    <property type="match status" value="2"/>
</dbReference>
<keyword evidence="3 5" id="KW-0418">Kinase</keyword>
<dbReference type="Gene3D" id="3.30.420.40">
    <property type="match status" value="2"/>
</dbReference>
<dbReference type="EC" id="2.7.2.1" evidence="5"/>
<evidence type="ECO:0000256" key="1">
    <source>
        <dbReference type="ARBA" id="ARBA00022679"/>
    </source>
</evidence>
<evidence type="ECO:0000256" key="3">
    <source>
        <dbReference type="ARBA" id="ARBA00022777"/>
    </source>
</evidence>
<name>A0A1W1EDZ1_9ZZZZ</name>
<organism evidence="5">
    <name type="scientific">hydrothermal vent metagenome</name>
    <dbReference type="NCBI Taxonomy" id="652676"/>
    <lineage>
        <taxon>unclassified sequences</taxon>
        <taxon>metagenomes</taxon>
        <taxon>ecological metagenomes</taxon>
    </lineage>
</organism>
<dbReference type="InterPro" id="IPR004372">
    <property type="entry name" value="Ac/propionate_kinase"/>
</dbReference>
<keyword evidence="1 5" id="KW-0808">Transferase</keyword>
<gene>
    <name evidence="5" type="ORF">MNB_SV-5-823</name>
</gene>
<evidence type="ECO:0000256" key="4">
    <source>
        <dbReference type="ARBA" id="ARBA00022840"/>
    </source>
</evidence>
<dbReference type="PROSITE" id="PS01075">
    <property type="entry name" value="ACETATE_KINASE_1"/>
    <property type="match status" value="1"/>
</dbReference>
<dbReference type="PIRSF" id="PIRSF000722">
    <property type="entry name" value="Acetate_prop_kin"/>
    <property type="match status" value="1"/>
</dbReference>
<dbReference type="InterPro" id="IPR043129">
    <property type="entry name" value="ATPase_NBD"/>
</dbReference>
<sequence>MKVLVLNSGSSSLKSQYFVDGEAKASVLVEEISQKSSHIRIKYSETKKDYNLYLEDHNKALEVLFELLIDNKILDSISSLDAVGHRVVHGGSMFNKPTLIDNSVIEGIRSLIPLAPLHNPANLQAIEILHNKYPDMPQVAIFDTSFHQTMPKYAYTYAIPHELSDNMRIRRYGFHGTSHHYVAKEAAKYMNKELKELNLLTLHLGNGGSIAAIKNGECVDTTMGMTPLEGLIMGTRSGDIDPAIIPYIVNNSNNSLNDVDNILNKQSGLKGICGSSDMREIEENVLNGDEASILALDMYVYRIRKYIGSYCVTLGHIDAIIFTGGIGENSDYIRNKICENLTVSLGIDIDQNKNSNMQDDINTISTEDSKIKIYVISTNEELQIALETEECLKDR</sequence>
<accession>A0A1W1EDZ1</accession>
<evidence type="ECO:0000313" key="5">
    <source>
        <dbReference type="EMBL" id="SFZ98228.1"/>
    </source>
</evidence>
<dbReference type="InterPro" id="IPR000890">
    <property type="entry name" value="Aliphatic_acid_kin_short-chain"/>
</dbReference>
<dbReference type="GO" id="GO:0006083">
    <property type="term" value="P:acetate metabolic process"/>
    <property type="evidence" value="ECO:0007669"/>
    <property type="project" value="TreeGrafter"/>
</dbReference>
<dbReference type="GO" id="GO:0008776">
    <property type="term" value="F:acetate kinase activity"/>
    <property type="evidence" value="ECO:0007669"/>
    <property type="project" value="UniProtKB-EC"/>
</dbReference>
<keyword evidence="2" id="KW-0547">Nucleotide-binding</keyword>
<evidence type="ECO:0000256" key="2">
    <source>
        <dbReference type="ARBA" id="ARBA00022741"/>
    </source>
</evidence>
<keyword evidence="4" id="KW-0067">ATP-binding</keyword>
<dbReference type="HAMAP" id="MF_00020">
    <property type="entry name" value="Acetate_kinase"/>
    <property type="match status" value="1"/>
</dbReference>
<dbReference type="CDD" id="cd24010">
    <property type="entry name" value="ASKHA_NBD_AcK_PK"/>
    <property type="match status" value="1"/>
</dbReference>
<reference evidence="5" key="1">
    <citation type="submission" date="2016-10" db="EMBL/GenBank/DDBJ databases">
        <authorList>
            <person name="de Groot N.N."/>
        </authorList>
    </citation>
    <scope>NUCLEOTIDE SEQUENCE</scope>
</reference>
<dbReference type="PRINTS" id="PR00471">
    <property type="entry name" value="ACETATEKNASE"/>
</dbReference>
<dbReference type="PANTHER" id="PTHR21060:SF15">
    <property type="entry name" value="ACETATE KINASE-RELATED"/>
    <property type="match status" value="1"/>
</dbReference>
<dbReference type="AlphaFoldDB" id="A0A1W1EDZ1"/>
<dbReference type="NCBIfam" id="TIGR00016">
    <property type="entry name" value="ackA"/>
    <property type="match status" value="1"/>
</dbReference>
<dbReference type="Pfam" id="PF00871">
    <property type="entry name" value="Acetate_kinase"/>
    <property type="match status" value="1"/>
</dbReference>